<dbReference type="RefSeq" id="WP_044040195.1">
    <property type="nucleotide sequence ID" value="NZ_HG917869.1"/>
</dbReference>
<dbReference type="KEGG" id="clt:CM240_2905"/>
<dbReference type="OrthoDB" id="5292888at2"/>
<dbReference type="Gene3D" id="3.40.630.30">
    <property type="match status" value="1"/>
</dbReference>
<dbReference type="EMBL" id="HG917869">
    <property type="protein sequence ID" value="CDM70022.1"/>
    <property type="molecule type" value="Genomic_DNA"/>
</dbReference>
<organism evidence="2 3">
    <name type="scientific">Clostridium bornimense</name>
    <dbReference type="NCBI Taxonomy" id="1216932"/>
    <lineage>
        <taxon>Bacteria</taxon>
        <taxon>Bacillati</taxon>
        <taxon>Bacillota</taxon>
        <taxon>Clostridia</taxon>
        <taxon>Eubacteriales</taxon>
        <taxon>Clostridiaceae</taxon>
        <taxon>Clostridium</taxon>
    </lineage>
</organism>
<keyword evidence="3" id="KW-1185">Reference proteome</keyword>
<dbReference type="STRING" id="1216932.CM240_2905"/>
<protein>
    <submittedName>
        <fullName evidence="2">GCN5-related N-acetyltransferase</fullName>
    </submittedName>
</protein>
<gene>
    <name evidence="2" type="ORF">CM240_2905</name>
</gene>
<accession>W6S6L7</accession>
<keyword evidence="2" id="KW-0808">Transferase</keyword>
<dbReference type="eggNOG" id="COG0456">
    <property type="taxonomic scope" value="Bacteria"/>
</dbReference>
<dbReference type="InterPro" id="IPR016181">
    <property type="entry name" value="Acyl_CoA_acyltransferase"/>
</dbReference>
<dbReference type="InterPro" id="IPR000182">
    <property type="entry name" value="GNAT_dom"/>
</dbReference>
<name>W6S6L7_9CLOT</name>
<dbReference type="SUPFAM" id="SSF55729">
    <property type="entry name" value="Acyl-CoA N-acyltransferases (Nat)"/>
    <property type="match status" value="1"/>
</dbReference>
<evidence type="ECO:0000313" key="3">
    <source>
        <dbReference type="Proteomes" id="UP000019426"/>
    </source>
</evidence>
<dbReference type="Pfam" id="PF00583">
    <property type="entry name" value="Acetyltransf_1"/>
    <property type="match status" value="1"/>
</dbReference>
<proteinExistence type="predicted"/>
<dbReference type="PATRIC" id="fig|1216932.3.peg.2871"/>
<feature type="domain" description="N-acetyltransferase" evidence="1">
    <location>
        <begin position="4"/>
        <end position="147"/>
    </location>
</feature>
<dbReference type="Proteomes" id="UP000019426">
    <property type="component" value="Chromosome M2/40_rep2"/>
</dbReference>
<sequence>MERLKLQRINKELVDKCVDLYIETFSKEPWNDVYESREQVVKLFNNHLNNNYFVGYVAMLDEKVVALSIGMKKPWIEGFEYYIDEFCVSYEMQGKGIGSWFIKAIEEDIKHREMDGMILNTEKDYPSRKFYEKNGFKMLGDLVVLGK</sequence>
<evidence type="ECO:0000313" key="2">
    <source>
        <dbReference type="EMBL" id="CDM70022.1"/>
    </source>
</evidence>
<reference evidence="2 3" key="1">
    <citation type="submission" date="2013-11" db="EMBL/GenBank/DDBJ databases">
        <title>Complete genome sequence of Clostridum sp. M2/40.</title>
        <authorList>
            <person name="Wibberg D."/>
            <person name="Puehler A."/>
            <person name="Schlueter A."/>
        </authorList>
    </citation>
    <scope>NUCLEOTIDE SEQUENCE [LARGE SCALE GENOMIC DNA]</scope>
    <source>
        <strain evidence="3">M2/40</strain>
    </source>
</reference>
<dbReference type="GO" id="GO:0016747">
    <property type="term" value="F:acyltransferase activity, transferring groups other than amino-acyl groups"/>
    <property type="evidence" value="ECO:0007669"/>
    <property type="project" value="InterPro"/>
</dbReference>
<dbReference type="PROSITE" id="PS51186">
    <property type="entry name" value="GNAT"/>
    <property type="match status" value="1"/>
</dbReference>
<evidence type="ECO:0000259" key="1">
    <source>
        <dbReference type="PROSITE" id="PS51186"/>
    </source>
</evidence>
<dbReference type="CDD" id="cd04301">
    <property type="entry name" value="NAT_SF"/>
    <property type="match status" value="1"/>
</dbReference>
<dbReference type="AlphaFoldDB" id="W6S6L7"/>
<dbReference type="HOGENOM" id="CLU_118417_0_0_9"/>